<feature type="region of interest" description="Disordered" evidence="1">
    <location>
        <begin position="87"/>
        <end position="114"/>
    </location>
</feature>
<evidence type="ECO:0000313" key="3">
    <source>
        <dbReference type="EMBL" id="KAG1796450.1"/>
    </source>
</evidence>
<proteinExistence type="predicted"/>
<gene>
    <name evidence="3" type="ORF">HD556DRAFT_1441749</name>
</gene>
<dbReference type="GeneID" id="64600106"/>
<dbReference type="OrthoDB" id="2564568at2759"/>
<feature type="chain" id="PRO_5040472475" description="Extracellular membrane protein CFEM domain-containing protein" evidence="2">
    <location>
        <begin position="19"/>
        <end position="144"/>
    </location>
</feature>
<comment type="caution">
    <text evidence="3">The sequence shown here is derived from an EMBL/GenBank/DDBJ whole genome shotgun (WGS) entry which is preliminary data.</text>
</comment>
<evidence type="ECO:0000256" key="1">
    <source>
        <dbReference type="SAM" id="MobiDB-lite"/>
    </source>
</evidence>
<evidence type="ECO:0000313" key="4">
    <source>
        <dbReference type="Proteomes" id="UP000719766"/>
    </source>
</evidence>
<dbReference type="EMBL" id="JABBWE010000019">
    <property type="protein sequence ID" value="KAG1796450.1"/>
    <property type="molecule type" value="Genomic_DNA"/>
</dbReference>
<dbReference type="Proteomes" id="UP000719766">
    <property type="component" value="Unassembled WGS sequence"/>
</dbReference>
<dbReference type="AlphaFoldDB" id="A0A9P7ATL6"/>
<reference evidence="3" key="1">
    <citation type="journal article" date="2020" name="New Phytol.">
        <title>Comparative genomics reveals dynamic genome evolution in host specialist ectomycorrhizal fungi.</title>
        <authorList>
            <person name="Lofgren L.A."/>
            <person name="Nguyen N.H."/>
            <person name="Vilgalys R."/>
            <person name="Ruytinx J."/>
            <person name="Liao H.L."/>
            <person name="Branco S."/>
            <person name="Kuo A."/>
            <person name="LaButti K."/>
            <person name="Lipzen A."/>
            <person name="Andreopoulos W."/>
            <person name="Pangilinan J."/>
            <person name="Riley R."/>
            <person name="Hundley H."/>
            <person name="Na H."/>
            <person name="Barry K."/>
            <person name="Grigoriev I.V."/>
            <person name="Stajich J.E."/>
            <person name="Kennedy P.G."/>
        </authorList>
    </citation>
    <scope>NUCLEOTIDE SEQUENCE</scope>
    <source>
        <strain evidence="3">S12</strain>
    </source>
</reference>
<keyword evidence="4" id="KW-1185">Reference proteome</keyword>
<sequence>MVQITPLLWQVLVTVAQAPPVARNVQANALAVRQDCDNSLSCICVSTIGTQLQTCMDCLVTAEPSASTDADSAIDSWNEACGGSLTLPSGQTSTSTSAAKSSTATGSSSGSSPFVTKTGDAMSIKTAIGALGLIVSIACGIIIL</sequence>
<protein>
    <recommendedName>
        <fullName evidence="5">Extracellular membrane protein CFEM domain-containing protein</fullName>
    </recommendedName>
</protein>
<keyword evidence="2" id="KW-0732">Signal</keyword>
<evidence type="ECO:0008006" key="5">
    <source>
        <dbReference type="Google" id="ProtNLM"/>
    </source>
</evidence>
<name>A0A9P7ATL6_9AGAM</name>
<organism evidence="3 4">
    <name type="scientific">Suillus plorans</name>
    <dbReference type="NCBI Taxonomy" id="116603"/>
    <lineage>
        <taxon>Eukaryota</taxon>
        <taxon>Fungi</taxon>
        <taxon>Dikarya</taxon>
        <taxon>Basidiomycota</taxon>
        <taxon>Agaricomycotina</taxon>
        <taxon>Agaricomycetes</taxon>
        <taxon>Agaricomycetidae</taxon>
        <taxon>Boletales</taxon>
        <taxon>Suillineae</taxon>
        <taxon>Suillaceae</taxon>
        <taxon>Suillus</taxon>
    </lineage>
</organism>
<feature type="signal peptide" evidence="2">
    <location>
        <begin position="1"/>
        <end position="18"/>
    </location>
</feature>
<feature type="compositionally biased region" description="Low complexity" evidence="1">
    <location>
        <begin position="89"/>
        <end position="112"/>
    </location>
</feature>
<dbReference type="RefSeq" id="XP_041161966.1">
    <property type="nucleotide sequence ID" value="XM_041306342.1"/>
</dbReference>
<evidence type="ECO:0000256" key="2">
    <source>
        <dbReference type="SAM" id="SignalP"/>
    </source>
</evidence>
<accession>A0A9P7ATL6</accession>